<dbReference type="AlphaFoldDB" id="A0A1E3XFK8"/>
<reference evidence="2 3" key="1">
    <citation type="submission" date="2016-07" db="EMBL/GenBank/DDBJ databases">
        <title>Draft genome of Scalindua rubra, obtained from a brine-seawater interface in the Red Sea, sheds light on salt adaptation in anammox bacteria.</title>
        <authorList>
            <person name="Speth D.R."/>
            <person name="Lagkouvardos I."/>
            <person name="Wang Y."/>
            <person name="Qian P.-Y."/>
            <person name="Dutilh B.E."/>
            <person name="Jetten M.S."/>
        </authorList>
    </citation>
    <scope>NUCLEOTIDE SEQUENCE [LARGE SCALE GENOMIC DNA]</scope>
    <source>
        <strain evidence="2">BSI-1</strain>
    </source>
</reference>
<evidence type="ECO:0000313" key="2">
    <source>
        <dbReference type="EMBL" id="ODS33724.1"/>
    </source>
</evidence>
<evidence type="ECO:0000313" key="3">
    <source>
        <dbReference type="Proteomes" id="UP000094056"/>
    </source>
</evidence>
<organism evidence="2 3">
    <name type="scientific">Candidatus Scalindua rubra</name>
    <dbReference type="NCBI Taxonomy" id="1872076"/>
    <lineage>
        <taxon>Bacteria</taxon>
        <taxon>Pseudomonadati</taxon>
        <taxon>Planctomycetota</taxon>
        <taxon>Candidatus Brocadiia</taxon>
        <taxon>Candidatus Brocadiales</taxon>
        <taxon>Candidatus Scalinduaceae</taxon>
        <taxon>Candidatus Scalindua</taxon>
    </lineage>
</organism>
<dbReference type="SUPFAM" id="SSF52540">
    <property type="entry name" value="P-loop containing nucleoside triphosphate hydrolases"/>
    <property type="match status" value="1"/>
</dbReference>
<dbReference type="InterPro" id="IPR027417">
    <property type="entry name" value="P-loop_NTPase"/>
</dbReference>
<comment type="caution">
    <text evidence="2">The sequence shown here is derived from an EMBL/GenBank/DDBJ whole genome shotgun (WGS) entry which is preliminary data.</text>
</comment>
<dbReference type="InterPro" id="IPR007111">
    <property type="entry name" value="NACHT_NTPase"/>
</dbReference>
<dbReference type="EMBL" id="MAYW01000021">
    <property type="protein sequence ID" value="ODS33724.1"/>
    <property type="molecule type" value="Genomic_DNA"/>
</dbReference>
<name>A0A1E3XFK8_9BACT</name>
<feature type="domain" description="NACHT" evidence="1">
    <location>
        <begin position="126"/>
        <end position="253"/>
    </location>
</feature>
<accession>A0A1E3XFK8</accession>
<evidence type="ECO:0000259" key="1">
    <source>
        <dbReference type="PROSITE" id="PS50837"/>
    </source>
</evidence>
<proteinExistence type="predicted"/>
<dbReference type="Gene3D" id="3.40.50.300">
    <property type="entry name" value="P-loop containing nucleotide triphosphate hydrolases"/>
    <property type="match status" value="1"/>
</dbReference>
<dbReference type="Proteomes" id="UP000094056">
    <property type="component" value="Unassembled WGS sequence"/>
</dbReference>
<gene>
    <name evidence="2" type="ORF">SCARUB_01161</name>
</gene>
<protein>
    <recommendedName>
        <fullName evidence="1">NACHT domain-containing protein</fullName>
    </recommendedName>
</protein>
<dbReference type="PROSITE" id="PS50837">
    <property type="entry name" value="NACHT"/>
    <property type="match status" value="1"/>
</dbReference>
<sequence length="253" mass="29553">MPSNQLEIIKCRTIDDASQIIEGYIPELEKFLEKVCNDVNMEFNKRNFSDGTFALDDLYISLKTIEKRRWDKYEALMQEQRAHEVGNSDIDKTGQIYEQMDHDKLKEYEKEKEVIIDADRALRNHKRMVILGNPGEGKTTLLYHYVQLMATKSLDKLRDHALPTSLDIPLFAKLPHISIDLPKVLNEDKSLINVVMTIAEVPEKLESFIKEQYEKGRVNLFMDALDEANREDLDTNGKLRRHLLKGYLRTVQW</sequence>